<comment type="similarity">
    <text evidence="1 4">Belongs to the antibiotic N-acetyltransferase family.</text>
</comment>
<gene>
    <name evidence="5" type="primary">aac(3)</name>
    <name evidence="5" type="ORF">GCM10023226_08300</name>
</gene>
<organism evidence="5 6">
    <name type="scientific">Nocardioides nanhaiensis</name>
    <dbReference type="NCBI Taxonomy" id="1476871"/>
    <lineage>
        <taxon>Bacteria</taxon>
        <taxon>Bacillati</taxon>
        <taxon>Actinomycetota</taxon>
        <taxon>Actinomycetes</taxon>
        <taxon>Propionibacteriales</taxon>
        <taxon>Nocardioidaceae</taxon>
        <taxon>Nocardioides</taxon>
    </lineage>
</organism>
<dbReference type="NCBIfam" id="NF033082">
    <property type="entry name" value="AAC_3"/>
    <property type="match status" value="1"/>
</dbReference>
<comment type="catalytic activity">
    <reaction evidence="4">
        <text>a 2-deoxystreptamine antibiotic + acetyl-CoA = an N(3)-acetyl-2-deoxystreptamine antibiotic + CoA + H(+)</text>
        <dbReference type="Rhea" id="RHEA:12665"/>
        <dbReference type="ChEBI" id="CHEBI:15378"/>
        <dbReference type="ChEBI" id="CHEBI:57287"/>
        <dbReference type="ChEBI" id="CHEBI:57288"/>
        <dbReference type="ChEBI" id="CHEBI:57921"/>
        <dbReference type="ChEBI" id="CHEBI:77452"/>
        <dbReference type="EC" id="2.3.1.81"/>
    </reaction>
</comment>
<comment type="caution">
    <text evidence="5">The sequence shown here is derived from an EMBL/GenBank/DDBJ whole genome shotgun (WGS) entry which is preliminary data.</text>
</comment>
<protein>
    <recommendedName>
        <fullName evidence="4">Aminoglycoside N(3)-acetyltransferase</fullName>
        <ecNumber evidence="4">2.3.1.-</ecNumber>
    </recommendedName>
</protein>
<evidence type="ECO:0000256" key="2">
    <source>
        <dbReference type="ARBA" id="ARBA00022679"/>
    </source>
</evidence>
<dbReference type="PANTHER" id="PTHR11104">
    <property type="entry name" value="AMINOGLYCOSIDE N3-ACETYLTRANSFERASE"/>
    <property type="match status" value="1"/>
</dbReference>
<dbReference type="InterPro" id="IPR003679">
    <property type="entry name" value="Amioglycoside_AcTrfase"/>
</dbReference>
<evidence type="ECO:0000256" key="1">
    <source>
        <dbReference type="ARBA" id="ARBA00006383"/>
    </source>
</evidence>
<evidence type="ECO:0000256" key="4">
    <source>
        <dbReference type="RuleBase" id="RU365031"/>
    </source>
</evidence>
<dbReference type="Pfam" id="PF02522">
    <property type="entry name" value="Antibiotic_NAT"/>
    <property type="match status" value="1"/>
</dbReference>
<keyword evidence="6" id="KW-1185">Reference proteome</keyword>
<sequence length="268" mass="28708">MSQPLTRADLARDLAALGLADGDSVMVHAAVSVVGPLLDGPDTVIAALRDVVGPAGTVLAYTDWEIRFHEVADDDGSVPEPWRSHAAPFDPRASRAARENGVLPEFLRTTPGALRSAAHGASVAALGARAAWFTDPHPLDYGYGPGTPFARLVEAGGRVLLLGAPLDTMTLLHHAEHLADLPGKRVLRYEVPLLGEDGRTEWRWVEEFDTSEPVVEGLAEDYFAEVVEAFLATGRGRRGRVGQAPSVLVDAAAVTAFAVDWLERRLAR</sequence>
<name>A0ABP8VV65_9ACTN</name>
<keyword evidence="2 4" id="KW-0808">Transferase</keyword>
<dbReference type="RefSeq" id="WP_345262927.1">
    <property type="nucleotide sequence ID" value="NZ_BAABIM010000001.1"/>
</dbReference>
<dbReference type="EMBL" id="BAABIM010000001">
    <property type="protein sequence ID" value="GAA4673601.1"/>
    <property type="molecule type" value="Genomic_DNA"/>
</dbReference>
<evidence type="ECO:0000256" key="3">
    <source>
        <dbReference type="ARBA" id="ARBA00023315"/>
    </source>
</evidence>
<keyword evidence="3 4" id="KW-0012">Acyltransferase</keyword>
<dbReference type="SUPFAM" id="SSF110710">
    <property type="entry name" value="TTHA0583/YokD-like"/>
    <property type="match status" value="1"/>
</dbReference>
<dbReference type="InterPro" id="IPR028345">
    <property type="entry name" value="Antibiotic_NAT-like"/>
</dbReference>
<dbReference type="EC" id="2.3.1.-" evidence="4"/>
<accession>A0ABP8VV65</accession>
<evidence type="ECO:0000313" key="5">
    <source>
        <dbReference type="EMBL" id="GAA4673601.1"/>
    </source>
</evidence>
<dbReference type="PANTHER" id="PTHR11104:SF0">
    <property type="entry name" value="SPBETA PROPHAGE-DERIVED AMINOGLYCOSIDE N(3')-ACETYLTRANSFERASE-LIKE PROTEIN YOKD"/>
    <property type="match status" value="1"/>
</dbReference>
<dbReference type="Proteomes" id="UP001500621">
    <property type="component" value="Unassembled WGS sequence"/>
</dbReference>
<proteinExistence type="inferred from homology"/>
<reference evidence="6" key="1">
    <citation type="journal article" date="2019" name="Int. J. Syst. Evol. Microbiol.">
        <title>The Global Catalogue of Microorganisms (GCM) 10K type strain sequencing project: providing services to taxonomists for standard genome sequencing and annotation.</title>
        <authorList>
            <consortium name="The Broad Institute Genomics Platform"/>
            <consortium name="The Broad Institute Genome Sequencing Center for Infectious Disease"/>
            <person name="Wu L."/>
            <person name="Ma J."/>
        </authorList>
    </citation>
    <scope>NUCLEOTIDE SEQUENCE [LARGE SCALE GENOMIC DNA]</scope>
    <source>
        <strain evidence="6">JCM 18127</strain>
    </source>
</reference>
<evidence type="ECO:0000313" key="6">
    <source>
        <dbReference type="Proteomes" id="UP001500621"/>
    </source>
</evidence>
<keyword evidence="4" id="KW-0046">Antibiotic resistance</keyword>